<dbReference type="SUPFAM" id="SSF56235">
    <property type="entry name" value="N-terminal nucleophile aminohydrolases (Ntn hydrolases)"/>
    <property type="match status" value="1"/>
</dbReference>
<accession>A0A2Z4XXZ7</accession>
<dbReference type="KEGG" id="fad:CDH04_04195"/>
<dbReference type="OrthoDB" id="9794717at2"/>
<dbReference type="GO" id="GO:0016787">
    <property type="term" value="F:hydrolase activity"/>
    <property type="evidence" value="ECO:0007669"/>
    <property type="project" value="UniProtKB-KW"/>
</dbReference>
<dbReference type="PANTHER" id="PTHR35527">
    <property type="entry name" value="CHOLOYLGLYCINE HYDROLASE"/>
    <property type="match status" value="1"/>
</dbReference>
<dbReference type="InterPro" id="IPR029055">
    <property type="entry name" value="Ntn_hydrolases_N"/>
</dbReference>
<evidence type="ECO:0000313" key="6">
    <source>
        <dbReference type="Proteomes" id="UP000251120"/>
    </source>
</evidence>
<evidence type="ECO:0000256" key="2">
    <source>
        <dbReference type="ARBA" id="ARBA00022801"/>
    </source>
</evidence>
<dbReference type="PANTHER" id="PTHR35527:SF2">
    <property type="entry name" value="HYDROLASE"/>
    <property type="match status" value="1"/>
</dbReference>
<dbReference type="EMBL" id="CP021781">
    <property type="protein sequence ID" value="AXA33659.1"/>
    <property type="molecule type" value="Genomic_DNA"/>
</dbReference>
<name>A0A2Z4XXZ7_9GAMM</name>
<dbReference type="Proteomes" id="UP000681131">
    <property type="component" value="Chromosome"/>
</dbReference>
<evidence type="ECO:0000313" key="7">
    <source>
        <dbReference type="Proteomes" id="UP000681131"/>
    </source>
</evidence>
<evidence type="ECO:0000313" key="5">
    <source>
        <dbReference type="EMBL" id="QIW12954.1"/>
    </source>
</evidence>
<comment type="similarity">
    <text evidence="1">Belongs to the peptidase C59 family.</text>
</comment>
<organism evidence="4 6">
    <name type="scientific">Francisella adeliensis</name>
    <dbReference type="NCBI Taxonomy" id="2007306"/>
    <lineage>
        <taxon>Bacteria</taxon>
        <taxon>Pseudomonadati</taxon>
        <taxon>Pseudomonadota</taxon>
        <taxon>Gammaproteobacteria</taxon>
        <taxon>Thiotrichales</taxon>
        <taxon>Francisellaceae</taxon>
        <taxon>Francisella</taxon>
    </lineage>
</organism>
<reference evidence="4 6" key="1">
    <citation type="submission" date="2017-06" db="EMBL/GenBank/DDBJ databases">
        <title>Complete genome of Francisella adeliensis.</title>
        <authorList>
            <person name="Vallesi A."/>
            <person name="Sjodin A."/>
        </authorList>
    </citation>
    <scope>NUCLEOTIDE SEQUENCE [LARGE SCALE GENOMIC DNA]</scope>
    <source>
        <strain evidence="4 6">FDC440</strain>
    </source>
</reference>
<evidence type="ECO:0000259" key="3">
    <source>
        <dbReference type="Pfam" id="PF02275"/>
    </source>
</evidence>
<dbReference type="EMBL" id="CP043424">
    <property type="protein sequence ID" value="QIW12954.1"/>
    <property type="molecule type" value="Genomic_DNA"/>
</dbReference>
<dbReference type="Gene3D" id="3.60.60.10">
    <property type="entry name" value="Penicillin V Acylase, Chain A"/>
    <property type="match status" value="1"/>
</dbReference>
<sequence length="353" mass="39165">MVTPDDHVASGRTMEWGFNWDWSVMYAPQGTTYSLTAPSDSNLPQINYSSKYSILGTGLVRNSKDLFLDGQNSEGLSLSANYLPGFTEYQKVDSKDKSYASILEITTYILSEAATVDDAKKILAKTKVWSDKSTMVDGVSPQLHFLITDKAGKGIIVEYVDGKIKITTMDTKVKVMTNAPTIDWHLTNLRNYLNLSNHTIARIKLGNKETENPKNENPEDINALGQGNGLLGMPGDYSPPSRFIKIAALGYYSDLKGPEDESAVDKVTHVLNSVDIPKGAVVEKIGDEKMYDHTAYTVVKDQTDNKLFLRTYNNINSPVIIDLNSLDQSHSKAFSINMDDLKYPNNDITNTLK</sequence>
<reference evidence="5 7" key="2">
    <citation type="submission" date="2019-08" db="EMBL/GenBank/DDBJ databases">
        <title>Complete genome sequences of Francisella adeliensis (FSC1325 and FSC1326).</title>
        <authorList>
            <person name="Ohrman C."/>
            <person name="Uneklint I."/>
            <person name="Vallesi A."/>
            <person name="Karlsson L."/>
            <person name="Sjodin A."/>
        </authorList>
    </citation>
    <scope>NUCLEOTIDE SEQUENCE [LARGE SCALE GENOMIC DNA]</scope>
    <source>
        <strain evidence="5 7">FSC1325</strain>
    </source>
</reference>
<evidence type="ECO:0000313" key="4">
    <source>
        <dbReference type="EMBL" id="AXA33659.1"/>
    </source>
</evidence>
<dbReference type="AlphaFoldDB" id="A0A2Z4XXZ7"/>
<evidence type="ECO:0000256" key="1">
    <source>
        <dbReference type="ARBA" id="ARBA00006625"/>
    </source>
</evidence>
<dbReference type="Proteomes" id="UP000251120">
    <property type="component" value="Chromosome"/>
</dbReference>
<dbReference type="CDD" id="cd00542">
    <property type="entry name" value="Ntn_PVA"/>
    <property type="match status" value="1"/>
</dbReference>
<gene>
    <name evidence="4" type="ORF">CDH04_04195</name>
    <name evidence="5" type="ORF">FZC43_04200</name>
</gene>
<dbReference type="Pfam" id="PF02275">
    <property type="entry name" value="CBAH"/>
    <property type="match status" value="1"/>
</dbReference>
<dbReference type="InterPro" id="IPR029132">
    <property type="entry name" value="CBAH/NAAA_C"/>
</dbReference>
<protein>
    <submittedName>
        <fullName evidence="4 5">Choloylglycine hydrolase</fullName>
    </submittedName>
</protein>
<keyword evidence="7" id="KW-1185">Reference proteome</keyword>
<proteinExistence type="inferred from homology"/>
<dbReference type="InterPro" id="IPR052193">
    <property type="entry name" value="Peptidase_C59"/>
</dbReference>
<keyword evidence="2 4" id="KW-0378">Hydrolase</keyword>
<feature type="domain" description="Choloylglycine hydrolase/NAAA C-terminal" evidence="3">
    <location>
        <begin position="3"/>
        <end position="316"/>
    </location>
</feature>